<evidence type="ECO:0000259" key="1">
    <source>
        <dbReference type="PROSITE" id="PS51340"/>
    </source>
</evidence>
<proteinExistence type="predicted"/>
<organism evidence="2 3">
    <name type="scientific">Candidatus Segetimicrobium genomatis</name>
    <dbReference type="NCBI Taxonomy" id="2569760"/>
    <lineage>
        <taxon>Bacteria</taxon>
        <taxon>Bacillati</taxon>
        <taxon>Candidatus Sysuimicrobiota</taxon>
        <taxon>Candidatus Sysuimicrobiia</taxon>
        <taxon>Candidatus Sysuimicrobiales</taxon>
        <taxon>Candidatus Segetimicrobiaceae</taxon>
        <taxon>Candidatus Segetimicrobium</taxon>
    </lineage>
</organism>
<evidence type="ECO:0000313" key="2">
    <source>
        <dbReference type="EMBL" id="TMI82411.1"/>
    </source>
</evidence>
<dbReference type="AlphaFoldDB" id="A0A537JFU2"/>
<accession>A0A537JFU2</accession>
<name>A0A537JFU2_9BACT</name>
<evidence type="ECO:0000313" key="3">
    <source>
        <dbReference type="Proteomes" id="UP000318093"/>
    </source>
</evidence>
<dbReference type="GO" id="GO:0030170">
    <property type="term" value="F:pyridoxal phosphate binding"/>
    <property type="evidence" value="ECO:0007669"/>
    <property type="project" value="InterPro"/>
</dbReference>
<dbReference type="PANTHER" id="PTHR36930:SF1">
    <property type="entry name" value="MOSC DOMAIN-CONTAINING PROTEIN"/>
    <property type="match status" value="1"/>
</dbReference>
<dbReference type="GO" id="GO:0003824">
    <property type="term" value="F:catalytic activity"/>
    <property type="evidence" value="ECO:0007669"/>
    <property type="project" value="InterPro"/>
</dbReference>
<feature type="domain" description="MOSC" evidence="1">
    <location>
        <begin position="2"/>
        <end position="135"/>
    </location>
</feature>
<gene>
    <name evidence="2" type="ORF">E6H03_05610</name>
</gene>
<protein>
    <submittedName>
        <fullName evidence="2">MOSC domain-containing protein</fullName>
    </submittedName>
</protein>
<dbReference type="InterPro" id="IPR011037">
    <property type="entry name" value="Pyrv_Knase-like_insert_dom_sf"/>
</dbReference>
<dbReference type="GO" id="GO:0030151">
    <property type="term" value="F:molybdenum ion binding"/>
    <property type="evidence" value="ECO:0007669"/>
    <property type="project" value="InterPro"/>
</dbReference>
<dbReference type="EMBL" id="VBAN01000164">
    <property type="protein sequence ID" value="TMI82411.1"/>
    <property type="molecule type" value="Genomic_DNA"/>
</dbReference>
<dbReference type="Pfam" id="PF03473">
    <property type="entry name" value="MOSC"/>
    <property type="match status" value="1"/>
</dbReference>
<dbReference type="PANTHER" id="PTHR36930">
    <property type="entry name" value="METAL-SULFUR CLUSTER BIOSYNTHESIS PROTEINS YUAD-RELATED"/>
    <property type="match status" value="1"/>
</dbReference>
<reference evidence="2 3" key="1">
    <citation type="journal article" date="2019" name="Nat. Microbiol.">
        <title>Mediterranean grassland soil C-N compound turnover is dependent on rainfall and depth, and is mediated by genomically divergent microorganisms.</title>
        <authorList>
            <person name="Diamond S."/>
            <person name="Andeer P.F."/>
            <person name="Li Z."/>
            <person name="Crits-Christoph A."/>
            <person name="Burstein D."/>
            <person name="Anantharaman K."/>
            <person name="Lane K.R."/>
            <person name="Thomas B.C."/>
            <person name="Pan C."/>
            <person name="Northen T.R."/>
            <person name="Banfield J.F."/>
        </authorList>
    </citation>
    <scope>NUCLEOTIDE SEQUENCE [LARGE SCALE GENOMIC DNA]</scope>
    <source>
        <strain evidence="2">NP_6</strain>
    </source>
</reference>
<dbReference type="PROSITE" id="PS51340">
    <property type="entry name" value="MOSC"/>
    <property type="match status" value="1"/>
</dbReference>
<comment type="caution">
    <text evidence="2">The sequence shown here is derived from an EMBL/GenBank/DDBJ whole genome shotgun (WGS) entry which is preliminary data.</text>
</comment>
<dbReference type="Gene3D" id="2.40.33.20">
    <property type="entry name" value="PK beta-barrel domain-like"/>
    <property type="match status" value="1"/>
</dbReference>
<sequence length="135" mass="14509">MVPVKEVRAVPGKGLEGDRYFLQRGTFSKPAPDREVTLIEIEAIEALNRDYRVALDAGDSRRNIATRGVPLNQLIGREFTVGSVGLKGIRLCEPCGHLEGLTREGVKAGLVHRGGLRAQILTGGVIRPGDPVQGS</sequence>
<dbReference type="InterPro" id="IPR005302">
    <property type="entry name" value="MoCF_Sase_C"/>
</dbReference>
<dbReference type="InterPro" id="IPR052716">
    <property type="entry name" value="MOSC_domain"/>
</dbReference>
<dbReference type="Proteomes" id="UP000318093">
    <property type="component" value="Unassembled WGS sequence"/>
</dbReference>
<dbReference type="SUPFAM" id="SSF50800">
    <property type="entry name" value="PK beta-barrel domain-like"/>
    <property type="match status" value="1"/>
</dbReference>